<keyword evidence="3" id="KW-0729">SH3-binding</keyword>
<dbReference type="InterPro" id="IPR006816">
    <property type="entry name" value="ELMO_dom"/>
</dbReference>
<protein>
    <recommendedName>
        <fullName evidence="5">ELMO domain-containing protein</fullName>
    </recommendedName>
</protein>
<dbReference type="InterPro" id="IPR050868">
    <property type="entry name" value="ELMO_domain-containing"/>
</dbReference>
<dbReference type="AlphaFoldDB" id="A0A397HH46"/>
<dbReference type="Proteomes" id="UP000266861">
    <property type="component" value="Unassembled WGS sequence"/>
</dbReference>
<accession>A0A397HH46</accession>
<dbReference type="Gene3D" id="2.30.29.30">
    <property type="entry name" value="Pleckstrin-homology domain (PH domain)/Phosphotyrosine-binding domain (PTB)"/>
    <property type="match status" value="1"/>
</dbReference>
<dbReference type="GO" id="GO:0006915">
    <property type="term" value="P:apoptotic process"/>
    <property type="evidence" value="ECO:0007669"/>
    <property type="project" value="UniProtKB-KW"/>
</dbReference>
<sequence length="723" mass="83157">MSTQVNVSYDKTNVQCYVDVSKPVNNIIKTLCMEQFNISEPAILFALRLQDTEELITDENLRRKVTENERLKLVSSPLIEAAEICEKLCYTDDKSLKLATFSLQKYIKEVEFADEFLKREGLKSLIGIIINSTGNTLAYALTSMQNLMEHDHGWEDLETSFINKVIKILVDQTLVNICRPATAIIIKLVTADKNSTTSPIRSYGFDVLHDAMINQPNFLPTLVQRLASADYVLCSNSLCLINALTRHVTDQYWESFMDMLDKLNVRKAVALLMNGVHGEELSKHLLEFQSLFVRQAYRWKRTQMSLHIPSHKAMLEEIWTSANLSEEGGKWRKVGFSTEAPKWEIQRVGYLGLENMHGFIKKDTEEYQKTILEQINRPAERRCPFAKTSIEVTELLCDYWDISTGYTTSTSFQPLLLSFDKIHYITTKAFFRLWNEMEATAEDFPKVSALVRSQLKFALLDEATKQLYEFEKDMLEVEYKVIRDRQLKELELGDDLLSKTPVRNLRGRLYTESYEFVKQQRIKCLLMGDWFPILTHQTSLSQSNTQQNLGRRSMPNKKWRFYRLSPNTKFLHYNDFVDKVFVRDGVEELPERIDLSLVTDVMTGMKSQVSTVTAGSPPKKLYNNNNPQDLTFSLMSGPDTSLADFVASDLKQFSEWTDGLNMLFDKNIGSKDTAEFIQVLTEIGIKVKLLDLNGEKVEIPQCVEVPSELPVITNGFYYDDPFA</sequence>
<gene>
    <name evidence="6" type="ORF">Glove_348g32</name>
</gene>
<dbReference type="InterPro" id="IPR011993">
    <property type="entry name" value="PH-like_dom_sf"/>
</dbReference>
<evidence type="ECO:0000313" key="7">
    <source>
        <dbReference type="Proteomes" id="UP000266861"/>
    </source>
</evidence>
<dbReference type="GO" id="GO:0005886">
    <property type="term" value="C:plasma membrane"/>
    <property type="evidence" value="ECO:0007669"/>
    <property type="project" value="TreeGrafter"/>
</dbReference>
<evidence type="ECO:0000256" key="1">
    <source>
        <dbReference type="ARBA" id="ARBA00022703"/>
    </source>
</evidence>
<dbReference type="InterPro" id="IPR001849">
    <property type="entry name" value="PH_domain"/>
</dbReference>
<dbReference type="Pfam" id="PF11841">
    <property type="entry name" value="ELMO_ARM"/>
    <property type="match status" value="1"/>
</dbReference>
<dbReference type="GO" id="GO:0017124">
    <property type="term" value="F:SH3 domain binding"/>
    <property type="evidence" value="ECO:0007669"/>
    <property type="project" value="UniProtKB-KW"/>
</dbReference>
<dbReference type="SUPFAM" id="SSF48371">
    <property type="entry name" value="ARM repeat"/>
    <property type="match status" value="1"/>
</dbReference>
<dbReference type="EMBL" id="PQFF01000318">
    <property type="protein sequence ID" value="RHZ61368.1"/>
    <property type="molecule type" value="Genomic_DNA"/>
</dbReference>
<dbReference type="SUPFAM" id="SSF50729">
    <property type="entry name" value="PH domain-like"/>
    <property type="match status" value="1"/>
</dbReference>
<evidence type="ECO:0000313" key="6">
    <source>
        <dbReference type="EMBL" id="RHZ61368.1"/>
    </source>
</evidence>
<feature type="domain" description="ELMO" evidence="5">
    <location>
        <begin position="310"/>
        <end position="459"/>
    </location>
</feature>
<dbReference type="Pfam" id="PF04727">
    <property type="entry name" value="ELMO_CED12"/>
    <property type="match status" value="1"/>
</dbReference>
<evidence type="ECO:0000259" key="5">
    <source>
        <dbReference type="PROSITE" id="PS51335"/>
    </source>
</evidence>
<proteinExistence type="predicted"/>
<dbReference type="OrthoDB" id="28413at2759"/>
<comment type="caution">
    <text evidence="6">The sequence shown here is derived from an EMBL/GenBank/DDBJ whole genome shotgun (WGS) entry which is preliminary data.</text>
</comment>
<keyword evidence="7" id="KW-1185">Reference proteome</keyword>
<keyword evidence="1" id="KW-0053">Apoptosis</keyword>
<dbReference type="STRING" id="1348612.A0A397HH46"/>
<dbReference type="Pfam" id="PF16457">
    <property type="entry name" value="PH_12"/>
    <property type="match status" value="1"/>
</dbReference>
<keyword evidence="2" id="KW-0581">Phagocytosis</keyword>
<evidence type="ECO:0000256" key="3">
    <source>
        <dbReference type="ARBA" id="ARBA00023036"/>
    </source>
</evidence>
<name>A0A397HH46_9GLOM</name>
<evidence type="ECO:0000256" key="4">
    <source>
        <dbReference type="ARBA" id="ARBA00024863"/>
    </source>
</evidence>
<dbReference type="PANTHER" id="PTHR12771">
    <property type="entry name" value="ENGULFMENT AND CELL MOTILITY"/>
    <property type="match status" value="1"/>
</dbReference>
<dbReference type="PROSITE" id="PS51335">
    <property type="entry name" value="ELMO"/>
    <property type="match status" value="1"/>
</dbReference>
<reference evidence="6 7" key="1">
    <citation type="submission" date="2018-08" db="EMBL/GenBank/DDBJ databases">
        <title>Genome and evolution of the arbuscular mycorrhizal fungus Diversispora epigaea (formerly Glomus versiforme) and its bacterial endosymbionts.</title>
        <authorList>
            <person name="Sun X."/>
            <person name="Fei Z."/>
            <person name="Harrison M."/>
        </authorList>
    </citation>
    <scope>NUCLEOTIDE SEQUENCE [LARGE SCALE GENOMIC DNA]</scope>
    <source>
        <strain evidence="6 7">IT104</strain>
    </source>
</reference>
<dbReference type="GO" id="GO:0048870">
    <property type="term" value="P:cell motility"/>
    <property type="evidence" value="ECO:0007669"/>
    <property type="project" value="TreeGrafter"/>
</dbReference>
<evidence type="ECO:0000256" key="2">
    <source>
        <dbReference type="ARBA" id="ARBA00022907"/>
    </source>
</evidence>
<dbReference type="InterPro" id="IPR016024">
    <property type="entry name" value="ARM-type_fold"/>
</dbReference>
<organism evidence="6 7">
    <name type="scientific">Diversispora epigaea</name>
    <dbReference type="NCBI Taxonomy" id="1348612"/>
    <lineage>
        <taxon>Eukaryota</taxon>
        <taxon>Fungi</taxon>
        <taxon>Fungi incertae sedis</taxon>
        <taxon>Mucoromycota</taxon>
        <taxon>Glomeromycotina</taxon>
        <taxon>Glomeromycetes</taxon>
        <taxon>Diversisporales</taxon>
        <taxon>Diversisporaceae</taxon>
        <taxon>Diversispora</taxon>
    </lineage>
</organism>
<dbReference type="InterPro" id="IPR011989">
    <property type="entry name" value="ARM-like"/>
</dbReference>
<dbReference type="Gene3D" id="1.25.10.10">
    <property type="entry name" value="Leucine-rich Repeat Variant"/>
    <property type="match status" value="1"/>
</dbReference>
<comment type="function">
    <text evidence="4">Involved in cytoskeletal rearrangements required for phagocytosis of apoptotic cells and cell motility. Acts in association with DOCK1 and CRK. Was initially proposed to be required in complex with DOCK1 to activate Rac Rho small GTPases. May enhance the guanine nucleotide exchange factor (GEF) activity of DOCK1.</text>
</comment>
<dbReference type="InterPro" id="IPR024574">
    <property type="entry name" value="ELMO_ARM"/>
</dbReference>
<dbReference type="PANTHER" id="PTHR12771:SF56">
    <property type="entry name" value="CED-12"/>
    <property type="match status" value="1"/>
</dbReference>
<dbReference type="GO" id="GO:0007015">
    <property type="term" value="P:actin filament organization"/>
    <property type="evidence" value="ECO:0007669"/>
    <property type="project" value="TreeGrafter"/>
</dbReference>